<evidence type="ECO:0000256" key="5">
    <source>
        <dbReference type="ARBA" id="ARBA00022927"/>
    </source>
</evidence>
<keyword evidence="7 11" id="KW-0472">Membrane</keyword>
<dbReference type="GO" id="GO:0032977">
    <property type="term" value="F:membrane insertase activity"/>
    <property type="evidence" value="ECO:0007669"/>
    <property type="project" value="InterPro"/>
</dbReference>
<dbReference type="Proteomes" id="UP000033934">
    <property type="component" value="Unassembled WGS sequence"/>
</dbReference>
<protein>
    <submittedName>
        <fullName evidence="13">Inner membrane protein oxaA</fullName>
    </submittedName>
</protein>
<evidence type="ECO:0000256" key="2">
    <source>
        <dbReference type="ARBA" id="ARBA00022448"/>
    </source>
</evidence>
<evidence type="ECO:0000313" key="14">
    <source>
        <dbReference type="Proteomes" id="UP000033934"/>
    </source>
</evidence>
<evidence type="ECO:0000313" key="13">
    <source>
        <dbReference type="EMBL" id="KKQ87173.1"/>
    </source>
</evidence>
<dbReference type="AlphaFoldDB" id="A0A0G0L5B4"/>
<dbReference type="InterPro" id="IPR047196">
    <property type="entry name" value="YidC_ALB_C"/>
</dbReference>
<feature type="transmembrane region" description="Helical" evidence="11">
    <location>
        <begin position="92"/>
        <end position="115"/>
    </location>
</feature>
<keyword evidence="5" id="KW-0653">Protein transport</keyword>
<dbReference type="InterPro" id="IPR028055">
    <property type="entry name" value="YidC/Oxa/ALB_C"/>
</dbReference>
<evidence type="ECO:0000256" key="8">
    <source>
        <dbReference type="ARBA" id="ARBA00023186"/>
    </source>
</evidence>
<comment type="similarity">
    <text evidence="9">Belongs to the OXA1/ALB3/YidC family.</text>
</comment>
<evidence type="ECO:0000256" key="7">
    <source>
        <dbReference type="ARBA" id="ARBA00023136"/>
    </source>
</evidence>
<dbReference type="PANTHER" id="PTHR12428:SF65">
    <property type="entry name" value="CYTOCHROME C OXIDASE ASSEMBLY PROTEIN COX18, MITOCHONDRIAL"/>
    <property type="match status" value="1"/>
</dbReference>
<evidence type="ECO:0000256" key="4">
    <source>
        <dbReference type="ARBA" id="ARBA00022692"/>
    </source>
</evidence>
<keyword evidence="2" id="KW-0813">Transport</keyword>
<evidence type="ECO:0000256" key="11">
    <source>
        <dbReference type="SAM" id="Phobius"/>
    </source>
</evidence>
<feature type="transmembrane region" description="Helical" evidence="11">
    <location>
        <begin position="7"/>
        <end position="24"/>
    </location>
</feature>
<dbReference type="GO" id="GO:0051205">
    <property type="term" value="P:protein insertion into membrane"/>
    <property type="evidence" value="ECO:0007669"/>
    <property type="project" value="TreeGrafter"/>
</dbReference>
<comment type="caution">
    <text evidence="13">The sequence shown here is derived from an EMBL/GenBank/DDBJ whole genome shotgun (WGS) entry which is preliminary data.</text>
</comment>
<feature type="domain" description="Membrane insertase YidC/Oxa/ALB C-terminal" evidence="12">
    <location>
        <begin position="30"/>
        <end position="229"/>
    </location>
</feature>
<evidence type="ECO:0000256" key="6">
    <source>
        <dbReference type="ARBA" id="ARBA00022989"/>
    </source>
</evidence>
<evidence type="ECO:0000259" key="12">
    <source>
        <dbReference type="Pfam" id="PF02096"/>
    </source>
</evidence>
<dbReference type="NCBIfam" id="TIGR03592">
    <property type="entry name" value="yidC_oxa1_cterm"/>
    <property type="match status" value="1"/>
</dbReference>
<evidence type="ECO:0000256" key="9">
    <source>
        <dbReference type="RuleBase" id="RU003945"/>
    </source>
</evidence>
<gene>
    <name evidence="13" type="ORF">UT11_C0056G0013</name>
</gene>
<evidence type="ECO:0000256" key="1">
    <source>
        <dbReference type="ARBA" id="ARBA00004651"/>
    </source>
</evidence>
<name>A0A0G0L5B4_9BACT</name>
<feature type="region of interest" description="Disordered" evidence="10">
    <location>
        <begin position="233"/>
        <end position="259"/>
    </location>
</feature>
<keyword evidence="3" id="KW-1003">Cell membrane</keyword>
<evidence type="ECO:0000256" key="3">
    <source>
        <dbReference type="ARBA" id="ARBA00022475"/>
    </source>
</evidence>
<comment type="subcellular location">
    <subcellularLocation>
        <location evidence="1">Cell membrane</location>
        <topology evidence="1">Multi-pass membrane protein</topology>
    </subcellularLocation>
    <subcellularLocation>
        <location evidence="9">Membrane</location>
        <topology evidence="9">Multi-pass membrane protein</topology>
    </subcellularLocation>
</comment>
<evidence type="ECO:0000256" key="10">
    <source>
        <dbReference type="SAM" id="MobiDB-lite"/>
    </source>
</evidence>
<feature type="transmembrane region" description="Helical" evidence="11">
    <location>
        <begin position="30"/>
        <end position="48"/>
    </location>
</feature>
<dbReference type="PANTHER" id="PTHR12428">
    <property type="entry name" value="OXA1"/>
    <property type="match status" value="1"/>
</dbReference>
<organism evidence="13 14">
    <name type="scientific">Berkelbacteria bacterium GW2011_GWA2_38_9</name>
    <dbReference type="NCBI Taxonomy" id="1618334"/>
    <lineage>
        <taxon>Bacteria</taxon>
        <taxon>Candidatus Berkelbacteria</taxon>
    </lineage>
</organism>
<dbReference type="Pfam" id="PF02096">
    <property type="entry name" value="60KD_IMP"/>
    <property type="match status" value="1"/>
</dbReference>
<dbReference type="InterPro" id="IPR001708">
    <property type="entry name" value="YidC/ALB3/OXA1/COX18"/>
</dbReference>
<dbReference type="GO" id="GO:0015031">
    <property type="term" value="P:protein transport"/>
    <property type="evidence" value="ECO:0007669"/>
    <property type="project" value="UniProtKB-KW"/>
</dbReference>
<dbReference type="CDD" id="cd20070">
    <property type="entry name" value="5TM_YidC_Alb3"/>
    <property type="match status" value="1"/>
</dbReference>
<sequence length="279" mass="31962">MKEIIRQVLYIPLVNLLIFLIWLIPGHSAGAAIIILTVLIRFILIIPSRKATQSQLKMREIQPKVDEIRRLYPDDRQKQSLEMMELYKRENVNMFGSCLPMLIQLPVLLGLYYAFSNGLDPSRVSLVYDFVPRAAVIDKTFFGIDLTKPDHTYILPILAGVIQFIQTKMMTPKRTKDNKTDPSVAMQQNMVYMFPILTIMISRSFAAALPLYWAVSSIFSTVQQYAIMKRSQQAHKNQPAAVETRHGVSQIEERSDNIRPIKEGTQTKHGVELTVRRKG</sequence>
<dbReference type="EMBL" id="LBVO01000056">
    <property type="protein sequence ID" value="KKQ87173.1"/>
    <property type="molecule type" value="Genomic_DNA"/>
</dbReference>
<keyword evidence="4 9" id="KW-0812">Transmembrane</keyword>
<reference evidence="13 14" key="1">
    <citation type="journal article" date="2015" name="Nature">
        <title>rRNA introns, odd ribosomes, and small enigmatic genomes across a large radiation of phyla.</title>
        <authorList>
            <person name="Brown C.T."/>
            <person name="Hug L.A."/>
            <person name="Thomas B.C."/>
            <person name="Sharon I."/>
            <person name="Castelle C.J."/>
            <person name="Singh A."/>
            <person name="Wilkins M.J."/>
            <person name="Williams K.H."/>
            <person name="Banfield J.F."/>
        </authorList>
    </citation>
    <scope>NUCLEOTIDE SEQUENCE [LARGE SCALE GENOMIC DNA]</scope>
</reference>
<proteinExistence type="inferred from homology"/>
<feature type="compositionally biased region" description="Basic and acidic residues" evidence="10">
    <location>
        <begin position="243"/>
        <end position="259"/>
    </location>
</feature>
<feature type="transmembrane region" description="Helical" evidence="11">
    <location>
        <begin position="191"/>
        <end position="213"/>
    </location>
</feature>
<keyword evidence="6 11" id="KW-1133">Transmembrane helix</keyword>
<keyword evidence="8" id="KW-0143">Chaperone</keyword>
<dbReference type="GO" id="GO:0005886">
    <property type="term" value="C:plasma membrane"/>
    <property type="evidence" value="ECO:0007669"/>
    <property type="project" value="UniProtKB-SubCell"/>
</dbReference>
<accession>A0A0G0L5B4</accession>